<dbReference type="InterPro" id="IPR051782">
    <property type="entry name" value="ABC_Transporter_VariousFunc"/>
</dbReference>
<accession>A0A0R1WTU5</accession>
<comment type="caution">
    <text evidence="5">The sequence shown here is derived from an EMBL/GenBank/DDBJ whole genome shotgun (WGS) entry which is preliminary data.</text>
</comment>
<dbReference type="SUPFAM" id="SSF52540">
    <property type="entry name" value="P-loop containing nucleoside triphosphate hydrolases"/>
    <property type="match status" value="1"/>
</dbReference>
<keyword evidence="2" id="KW-0547">Nucleotide-binding</keyword>
<dbReference type="InterPro" id="IPR027417">
    <property type="entry name" value="P-loop_NTPase"/>
</dbReference>
<keyword evidence="3" id="KW-0067">ATP-binding</keyword>
<dbReference type="PROSITE" id="PS00211">
    <property type="entry name" value="ABC_TRANSPORTER_1"/>
    <property type="match status" value="1"/>
</dbReference>
<organism evidence="5 6">
    <name type="scientific">Ligilactobacillus hayakitensis DSM 18933 = JCM 14209</name>
    <dbReference type="NCBI Taxonomy" id="1423755"/>
    <lineage>
        <taxon>Bacteria</taxon>
        <taxon>Bacillati</taxon>
        <taxon>Bacillota</taxon>
        <taxon>Bacilli</taxon>
        <taxon>Lactobacillales</taxon>
        <taxon>Lactobacillaceae</taxon>
        <taxon>Ligilactobacillus</taxon>
    </lineage>
</organism>
<dbReference type="InterPro" id="IPR025302">
    <property type="entry name" value="DrrA1/2-like_C"/>
</dbReference>
<dbReference type="PANTHER" id="PTHR42939:SF1">
    <property type="entry name" value="ABC TRANSPORTER ATP-BINDING PROTEIN ALBC-RELATED"/>
    <property type="match status" value="1"/>
</dbReference>
<evidence type="ECO:0000256" key="2">
    <source>
        <dbReference type="ARBA" id="ARBA00022741"/>
    </source>
</evidence>
<dbReference type="AlphaFoldDB" id="A0A0R1WTU5"/>
<reference evidence="5 6" key="1">
    <citation type="journal article" date="2015" name="Genome Announc.">
        <title>Expanding the biotechnology potential of lactobacilli through comparative genomics of 213 strains and associated genera.</title>
        <authorList>
            <person name="Sun Z."/>
            <person name="Harris H.M."/>
            <person name="McCann A."/>
            <person name="Guo C."/>
            <person name="Argimon S."/>
            <person name="Zhang W."/>
            <person name="Yang X."/>
            <person name="Jeffery I.B."/>
            <person name="Cooney J.C."/>
            <person name="Kagawa T.F."/>
            <person name="Liu W."/>
            <person name="Song Y."/>
            <person name="Salvetti E."/>
            <person name="Wrobel A."/>
            <person name="Rasinkangas P."/>
            <person name="Parkhill J."/>
            <person name="Rea M.C."/>
            <person name="O'Sullivan O."/>
            <person name="Ritari J."/>
            <person name="Douillard F.P."/>
            <person name="Paul Ross R."/>
            <person name="Yang R."/>
            <person name="Briner A.E."/>
            <person name="Felis G.E."/>
            <person name="de Vos W.M."/>
            <person name="Barrangou R."/>
            <person name="Klaenhammer T.R."/>
            <person name="Caufield P.W."/>
            <person name="Cui Y."/>
            <person name="Zhang H."/>
            <person name="O'Toole P.W."/>
        </authorList>
    </citation>
    <scope>NUCLEOTIDE SEQUENCE [LARGE SCALE GENOMIC DNA]</scope>
    <source>
        <strain evidence="5 6">DSM 18933</strain>
    </source>
</reference>
<dbReference type="EMBL" id="AZGD01000087">
    <property type="protein sequence ID" value="KRM19145.1"/>
    <property type="molecule type" value="Genomic_DNA"/>
</dbReference>
<dbReference type="PANTHER" id="PTHR42939">
    <property type="entry name" value="ABC TRANSPORTER ATP-BINDING PROTEIN ALBC-RELATED"/>
    <property type="match status" value="1"/>
</dbReference>
<evidence type="ECO:0000256" key="3">
    <source>
        <dbReference type="ARBA" id="ARBA00022840"/>
    </source>
</evidence>
<dbReference type="GO" id="GO:0016887">
    <property type="term" value="F:ATP hydrolysis activity"/>
    <property type="evidence" value="ECO:0007669"/>
    <property type="project" value="InterPro"/>
</dbReference>
<dbReference type="Gene3D" id="3.40.50.300">
    <property type="entry name" value="P-loop containing nucleotide triphosphate hydrolases"/>
    <property type="match status" value="1"/>
</dbReference>
<dbReference type="Pfam" id="PF00005">
    <property type="entry name" value="ABC_tran"/>
    <property type="match status" value="1"/>
</dbReference>
<dbReference type="Pfam" id="PF13732">
    <property type="entry name" value="DrrA1-3_C"/>
    <property type="match status" value="1"/>
</dbReference>
<keyword evidence="6" id="KW-1185">Reference proteome</keyword>
<dbReference type="InterPro" id="IPR003593">
    <property type="entry name" value="AAA+_ATPase"/>
</dbReference>
<sequence>MLKLENINKTFGNKVAISNLNFEVKEGQILGLIGQNGAGKSTTFRMILDFIKPDSGKILWDNQEFVRSEISIGFMPEERGLYQRETIINQMNYFADLHGMPRAKMRIELKEWMKRLGVVGELEDKIESLSKGNAQKIQLIATMLFKPKLLILDEPFSGLDPVNANFLLKEIQRAKEDGAVIIFSTHNMENIEKIADKIVMLKHGQTVLNGSITDIYEEYQRLNLRLGGLKDENILSKYLGIKRVIRNTDGTLSLKLDSEKLGESIFRDIVRNQGYIPIFEQSYPTLDEIFKLKTGEKS</sequence>
<protein>
    <submittedName>
        <fullName evidence="5">Abc superfamily atp binding cassette transporter, abc protein</fullName>
    </submittedName>
</protein>
<dbReference type="InterPro" id="IPR017871">
    <property type="entry name" value="ABC_transporter-like_CS"/>
</dbReference>
<proteinExistence type="predicted"/>
<feature type="domain" description="ABC transporter" evidence="4">
    <location>
        <begin position="2"/>
        <end position="228"/>
    </location>
</feature>
<dbReference type="STRING" id="1423755.FC40_GL000438"/>
<gene>
    <name evidence="5" type="ORF">FC40_GL000438</name>
</gene>
<dbReference type="PATRIC" id="fig|1423755.3.peg.487"/>
<dbReference type="OrthoDB" id="9801987at2"/>
<dbReference type="eggNOG" id="COG4152">
    <property type="taxonomic scope" value="Bacteria"/>
</dbReference>
<keyword evidence="1" id="KW-0813">Transport</keyword>
<name>A0A0R1WTU5_9LACO</name>
<dbReference type="SMART" id="SM00382">
    <property type="entry name" value="AAA"/>
    <property type="match status" value="1"/>
</dbReference>
<dbReference type="Proteomes" id="UP000051054">
    <property type="component" value="Unassembled WGS sequence"/>
</dbReference>
<evidence type="ECO:0000313" key="5">
    <source>
        <dbReference type="EMBL" id="KRM19145.1"/>
    </source>
</evidence>
<evidence type="ECO:0000256" key="1">
    <source>
        <dbReference type="ARBA" id="ARBA00022448"/>
    </source>
</evidence>
<evidence type="ECO:0000259" key="4">
    <source>
        <dbReference type="PROSITE" id="PS50893"/>
    </source>
</evidence>
<dbReference type="InterPro" id="IPR003439">
    <property type="entry name" value="ABC_transporter-like_ATP-bd"/>
</dbReference>
<dbReference type="PROSITE" id="PS50893">
    <property type="entry name" value="ABC_TRANSPORTER_2"/>
    <property type="match status" value="1"/>
</dbReference>
<evidence type="ECO:0000313" key="6">
    <source>
        <dbReference type="Proteomes" id="UP000051054"/>
    </source>
</evidence>
<dbReference type="GO" id="GO:0005524">
    <property type="term" value="F:ATP binding"/>
    <property type="evidence" value="ECO:0007669"/>
    <property type="project" value="UniProtKB-KW"/>
</dbReference>
<dbReference type="RefSeq" id="WP_025022262.1">
    <property type="nucleotide sequence ID" value="NZ_AZGD01000087.1"/>
</dbReference>